<evidence type="ECO:0000256" key="3">
    <source>
        <dbReference type="ARBA" id="ARBA00022448"/>
    </source>
</evidence>
<keyword evidence="7" id="KW-0998">Cell outer membrane</keyword>
<protein>
    <recommendedName>
        <fullName evidence="13">Outer membrane efflux protein</fullName>
    </recommendedName>
</protein>
<evidence type="ECO:0000256" key="10">
    <source>
        <dbReference type="SAM" id="SignalP"/>
    </source>
</evidence>
<dbReference type="GO" id="GO:1990281">
    <property type="term" value="C:efflux pump complex"/>
    <property type="evidence" value="ECO:0007669"/>
    <property type="project" value="TreeGrafter"/>
</dbReference>
<comment type="caution">
    <text evidence="11">The sequence shown here is derived from an EMBL/GenBank/DDBJ whole genome shotgun (WGS) entry which is preliminary data.</text>
</comment>
<keyword evidence="5" id="KW-0812">Transmembrane</keyword>
<proteinExistence type="inferred from homology"/>
<dbReference type="SUPFAM" id="SSF56954">
    <property type="entry name" value="Outer membrane efflux proteins (OEP)"/>
    <property type="match status" value="1"/>
</dbReference>
<evidence type="ECO:0000256" key="7">
    <source>
        <dbReference type="ARBA" id="ARBA00023237"/>
    </source>
</evidence>
<keyword evidence="10" id="KW-0732">Signal</keyword>
<evidence type="ECO:0000256" key="1">
    <source>
        <dbReference type="ARBA" id="ARBA00004442"/>
    </source>
</evidence>
<keyword evidence="4" id="KW-1134">Transmembrane beta strand</keyword>
<feature type="coiled-coil region" evidence="8">
    <location>
        <begin position="443"/>
        <end position="477"/>
    </location>
</feature>
<comment type="similarity">
    <text evidence="2">Belongs to the outer membrane factor (OMF) (TC 1.B.17) family.</text>
</comment>
<keyword evidence="8" id="KW-0175">Coiled coil</keyword>
<evidence type="ECO:0000256" key="4">
    <source>
        <dbReference type="ARBA" id="ARBA00022452"/>
    </source>
</evidence>
<dbReference type="PANTHER" id="PTHR30026">
    <property type="entry name" value="OUTER MEMBRANE PROTEIN TOLC"/>
    <property type="match status" value="1"/>
</dbReference>
<feature type="region of interest" description="Disordered" evidence="9">
    <location>
        <begin position="68"/>
        <end position="100"/>
    </location>
</feature>
<evidence type="ECO:0008006" key="13">
    <source>
        <dbReference type="Google" id="ProtNLM"/>
    </source>
</evidence>
<keyword evidence="3" id="KW-0813">Transport</keyword>
<evidence type="ECO:0000256" key="8">
    <source>
        <dbReference type="SAM" id="Coils"/>
    </source>
</evidence>
<feature type="chain" id="PRO_5009533606" description="Outer membrane efflux protein" evidence="10">
    <location>
        <begin position="26"/>
        <end position="633"/>
    </location>
</feature>
<evidence type="ECO:0000256" key="9">
    <source>
        <dbReference type="SAM" id="MobiDB-lite"/>
    </source>
</evidence>
<dbReference type="InterPro" id="IPR003423">
    <property type="entry name" value="OMP_efflux"/>
</dbReference>
<dbReference type="GO" id="GO:0009279">
    <property type="term" value="C:cell outer membrane"/>
    <property type="evidence" value="ECO:0007669"/>
    <property type="project" value="UniProtKB-SubCell"/>
</dbReference>
<dbReference type="AlphaFoldDB" id="A0A1F7WVJ7"/>
<reference evidence="11 12" key="1">
    <citation type="journal article" date="2016" name="Nat. Commun.">
        <title>Thousands of microbial genomes shed light on interconnected biogeochemical processes in an aquifer system.</title>
        <authorList>
            <person name="Anantharaman K."/>
            <person name="Brown C.T."/>
            <person name="Hug L.A."/>
            <person name="Sharon I."/>
            <person name="Castelle C.J."/>
            <person name="Probst A.J."/>
            <person name="Thomas B.C."/>
            <person name="Singh A."/>
            <person name="Wilkins M.J."/>
            <person name="Karaoz U."/>
            <person name="Brodie E.L."/>
            <person name="Williams K.H."/>
            <person name="Hubbard S.S."/>
            <person name="Banfield J.F."/>
        </authorList>
    </citation>
    <scope>NUCLEOTIDE SEQUENCE [LARGE SCALE GENOMIC DNA]</scope>
</reference>
<evidence type="ECO:0000256" key="6">
    <source>
        <dbReference type="ARBA" id="ARBA00023136"/>
    </source>
</evidence>
<dbReference type="STRING" id="1817813.A2008_05205"/>
<evidence type="ECO:0000256" key="5">
    <source>
        <dbReference type="ARBA" id="ARBA00022692"/>
    </source>
</evidence>
<dbReference type="GO" id="GO:0015562">
    <property type="term" value="F:efflux transmembrane transporter activity"/>
    <property type="evidence" value="ECO:0007669"/>
    <property type="project" value="InterPro"/>
</dbReference>
<name>A0A1F7WVJ7_9BACT</name>
<dbReference type="Gene3D" id="1.20.1600.10">
    <property type="entry name" value="Outer membrane efflux proteins (OEP)"/>
    <property type="match status" value="1"/>
</dbReference>
<sequence length="633" mass="69212">MNKAKAALKNVLSAAFFSVVPLATAMFLMGASAPAEPVKLSPAQIVKNLLDKKSDSVQLRAGKLKQEISAASRTAKAPQNAPAEKGKAGNKKHETADRRPAETVKLTPAQVIKNLLDKKSDSLELRAGKLKQEISAERSAKIAQTKAAENDIIEVEIPEDLASSFDGPAAHEEPRKDLEVKALASAHLAQQTLPAASLQTAAPQILPAENATTEASITLQQQPTKIDENQMSLSSCIDVALTGNPQILESLHNLEAQKYKIGQAKAPLKPQTSAGAKTGWQDSDSSSRAGESSSRYANRSASVSYSQVVYDGGKISSGISAAEKSLEVYELNHKKLLMDIFLKICENYYSLITTMRLEKVAQQTYDGAMLHQTLAEANFNVGISPKTDFIRSQANTFEKKYSHIAAQNSLKKSRLALNYTMGREGYDIQVIDSLVCDTLGVDLEKSIARALEARSEIAAAKKNIEIYRLQIEQIKAERKPQLSIGANAGVDFDNSANKSERSSYSATASFSFPLTNGYLTENKVGEIEEKIRAAERSLEQLILTIKYDVTQAYLNLLETYEQIGVASKNAEYADLTLKLTDEQYKVGLATMIDLIDAELAYSRAMTNHIQSQGSFLIAKCKFRRNIGDEEFYR</sequence>
<dbReference type="GO" id="GO:0015288">
    <property type="term" value="F:porin activity"/>
    <property type="evidence" value="ECO:0007669"/>
    <property type="project" value="TreeGrafter"/>
</dbReference>
<comment type="subcellular location">
    <subcellularLocation>
        <location evidence="1">Cell outer membrane</location>
    </subcellularLocation>
</comment>
<evidence type="ECO:0000313" key="12">
    <source>
        <dbReference type="Proteomes" id="UP000178735"/>
    </source>
</evidence>
<feature type="region of interest" description="Disordered" evidence="9">
    <location>
        <begin position="265"/>
        <end position="296"/>
    </location>
</feature>
<dbReference type="Proteomes" id="UP000178735">
    <property type="component" value="Unassembled WGS sequence"/>
</dbReference>
<feature type="signal peptide" evidence="10">
    <location>
        <begin position="1"/>
        <end position="25"/>
    </location>
</feature>
<dbReference type="Pfam" id="PF02321">
    <property type="entry name" value="OEP"/>
    <property type="match status" value="2"/>
</dbReference>
<evidence type="ECO:0000256" key="2">
    <source>
        <dbReference type="ARBA" id="ARBA00007613"/>
    </source>
</evidence>
<feature type="compositionally biased region" description="Basic and acidic residues" evidence="9">
    <location>
        <begin position="84"/>
        <end position="100"/>
    </location>
</feature>
<keyword evidence="6" id="KW-0472">Membrane</keyword>
<organism evidence="11 12">
    <name type="scientific">Candidatus Wallbacteria bacterium GWC2_49_35</name>
    <dbReference type="NCBI Taxonomy" id="1817813"/>
    <lineage>
        <taxon>Bacteria</taxon>
        <taxon>Candidatus Walliibacteriota</taxon>
    </lineage>
</organism>
<gene>
    <name evidence="11" type="ORF">A2008_05205</name>
</gene>
<feature type="compositionally biased region" description="Low complexity" evidence="9">
    <location>
        <begin position="283"/>
        <end position="294"/>
    </location>
</feature>
<dbReference type="PANTHER" id="PTHR30026:SF20">
    <property type="entry name" value="OUTER MEMBRANE PROTEIN TOLC"/>
    <property type="match status" value="1"/>
</dbReference>
<evidence type="ECO:0000313" key="11">
    <source>
        <dbReference type="EMBL" id="OGM06449.1"/>
    </source>
</evidence>
<accession>A0A1F7WVJ7</accession>
<dbReference type="InterPro" id="IPR051906">
    <property type="entry name" value="TolC-like"/>
</dbReference>
<dbReference type="EMBL" id="MGFH01000062">
    <property type="protein sequence ID" value="OGM06449.1"/>
    <property type="molecule type" value="Genomic_DNA"/>
</dbReference>